<keyword evidence="5 9" id="KW-0560">Oxidoreductase</keyword>
<sequence length="246" mass="28431">MFGIWEIYIKERRERNENAHNASNTDFLDVFLSNGLDDDQINWLFMELFSAGSDTTTASVEWAMAELLKNKQAMKTLEQELETEINKNPIQESQVSQLPYLNACLKETLRLHPPVPFLIHHSTEAGEIMDFVVPKNTRVLVNIWAITHDPFIWEDLELFKPERFLDSGLDFKSQNFDFLPFGSGRRMCPGLPMATRQLPLILASLIYCFDWSLPNDEEPALLDMNDKFATALQKEQPLLIVPKRKL</sequence>
<comment type="cofactor">
    <cofactor evidence="1 8">
        <name>heme</name>
        <dbReference type="ChEBI" id="CHEBI:30413"/>
    </cofactor>
</comment>
<evidence type="ECO:0000313" key="11">
    <source>
        <dbReference type="Proteomes" id="UP000027138"/>
    </source>
</evidence>
<dbReference type="FunFam" id="1.10.630.10:FF:000126">
    <property type="entry name" value="Predicted protein"/>
    <property type="match status" value="1"/>
</dbReference>
<dbReference type="SUPFAM" id="SSF48264">
    <property type="entry name" value="Cytochrome P450"/>
    <property type="match status" value="1"/>
</dbReference>
<dbReference type="InterPro" id="IPR001128">
    <property type="entry name" value="Cyt_P450"/>
</dbReference>
<dbReference type="Pfam" id="PF00067">
    <property type="entry name" value="p450"/>
    <property type="match status" value="1"/>
</dbReference>
<accession>A0A067KEF4</accession>
<dbReference type="InterPro" id="IPR002401">
    <property type="entry name" value="Cyt_P450_E_grp-I"/>
</dbReference>
<proteinExistence type="inferred from homology"/>
<keyword evidence="3 8" id="KW-0349">Heme</keyword>
<evidence type="ECO:0000313" key="10">
    <source>
        <dbReference type="EMBL" id="KDP34507.1"/>
    </source>
</evidence>
<feature type="binding site" description="axial binding residue" evidence="8">
    <location>
        <position position="188"/>
    </location>
    <ligand>
        <name>heme</name>
        <dbReference type="ChEBI" id="CHEBI:30413"/>
    </ligand>
    <ligandPart>
        <name>Fe</name>
        <dbReference type="ChEBI" id="CHEBI:18248"/>
    </ligandPart>
</feature>
<dbReference type="PRINTS" id="PR00463">
    <property type="entry name" value="EP450I"/>
</dbReference>
<dbReference type="InterPro" id="IPR017972">
    <property type="entry name" value="Cyt_P450_CS"/>
</dbReference>
<dbReference type="GO" id="GO:0016705">
    <property type="term" value="F:oxidoreductase activity, acting on paired donors, with incorporation or reduction of molecular oxygen"/>
    <property type="evidence" value="ECO:0007669"/>
    <property type="project" value="InterPro"/>
</dbReference>
<reference evidence="10 11" key="1">
    <citation type="journal article" date="2014" name="PLoS ONE">
        <title>Global Analysis of Gene Expression Profiles in Physic Nut (Jatropha curcas L.) Seedlings Exposed to Salt Stress.</title>
        <authorList>
            <person name="Zhang L."/>
            <person name="Zhang C."/>
            <person name="Wu P."/>
            <person name="Chen Y."/>
            <person name="Li M."/>
            <person name="Jiang H."/>
            <person name="Wu G."/>
        </authorList>
    </citation>
    <scope>NUCLEOTIDE SEQUENCE [LARGE SCALE GENOMIC DNA]</scope>
    <source>
        <strain evidence="11">cv. GZQX0401</strain>
        <tissue evidence="10">Young leaves</tissue>
    </source>
</reference>
<evidence type="ECO:0000256" key="4">
    <source>
        <dbReference type="ARBA" id="ARBA00022723"/>
    </source>
</evidence>
<dbReference type="EMBL" id="KK914525">
    <property type="protein sequence ID" value="KDP34507.1"/>
    <property type="molecule type" value="Genomic_DNA"/>
</dbReference>
<organism evidence="10 11">
    <name type="scientific">Jatropha curcas</name>
    <name type="common">Barbados nut</name>
    <dbReference type="NCBI Taxonomy" id="180498"/>
    <lineage>
        <taxon>Eukaryota</taxon>
        <taxon>Viridiplantae</taxon>
        <taxon>Streptophyta</taxon>
        <taxon>Embryophyta</taxon>
        <taxon>Tracheophyta</taxon>
        <taxon>Spermatophyta</taxon>
        <taxon>Magnoliopsida</taxon>
        <taxon>eudicotyledons</taxon>
        <taxon>Gunneridae</taxon>
        <taxon>Pentapetalae</taxon>
        <taxon>rosids</taxon>
        <taxon>fabids</taxon>
        <taxon>Malpighiales</taxon>
        <taxon>Euphorbiaceae</taxon>
        <taxon>Crotonoideae</taxon>
        <taxon>Jatropheae</taxon>
        <taxon>Jatropha</taxon>
    </lineage>
</organism>
<evidence type="ECO:0000256" key="8">
    <source>
        <dbReference type="PIRSR" id="PIRSR602401-1"/>
    </source>
</evidence>
<evidence type="ECO:0000256" key="9">
    <source>
        <dbReference type="RuleBase" id="RU000461"/>
    </source>
</evidence>
<dbReference type="PANTHER" id="PTHR47950">
    <property type="entry name" value="CYTOCHROME P450, FAMILY 76, SUBFAMILY C, POLYPEPTIDE 5-RELATED"/>
    <property type="match status" value="1"/>
</dbReference>
<comment type="similarity">
    <text evidence="2 9">Belongs to the cytochrome P450 family.</text>
</comment>
<evidence type="ECO:0000256" key="6">
    <source>
        <dbReference type="ARBA" id="ARBA00023004"/>
    </source>
</evidence>
<dbReference type="PANTHER" id="PTHR47950:SF49">
    <property type="entry name" value="CYTOCHROME P450"/>
    <property type="match status" value="1"/>
</dbReference>
<dbReference type="AlphaFoldDB" id="A0A067KEF4"/>
<dbReference type="Gene3D" id="1.10.630.10">
    <property type="entry name" value="Cytochrome P450"/>
    <property type="match status" value="1"/>
</dbReference>
<keyword evidence="11" id="KW-1185">Reference proteome</keyword>
<evidence type="ECO:0000256" key="3">
    <source>
        <dbReference type="ARBA" id="ARBA00022617"/>
    </source>
</evidence>
<dbReference type="PROSITE" id="PS00086">
    <property type="entry name" value="CYTOCHROME_P450"/>
    <property type="match status" value="1"/>
</dbReference>
<evidence type="ECO:0000256" key="1">
    <source>
        <dbReference type="ARBA" id="ARBA00001971"/>
    </source>
</evidence>
<dbReference type="GO" id="GO:0005506">
    <property type="term" value="F:iron ion binding"/>
    <property type="evidence" value="ECO:0007669"/>
    <property type="project" value="InterPro"/>
</dbReference>
<dbReference type="GO" id="GO:0004497">
    <property type="term" value="F:monooxygenase activity"/>
    <property type="evidence" value="ECO:0007669"/>
    <property type="project" value="UniProtKB-KW"/>
</dbReference>
<evidence type="ECO:0000256" key="5">
    <source>
        <dbReference type="ARBA" id="ARBA00023002"/>
    </source>
</evidence>
<keyword evidence="6 8" id="KW-0408">Iron</keyword>
<protein>
    <submittedName>
        <fullName evidence="10">Uncharacterized protein</fullName>
    </submittedName>
</protein>
<evidence type="ECO:0000256" key="2">
    <source>
        <dbReference type="ARBA" id="ARBA00010617"/>
    </source>
</evidence>
<evidence type="ECO:0000256" key="7">
    <source>
        <dbReference type="ARBA" id="ARBA00023033"/>
    </source>
</evidence>
<gene>
    <name evidence="10" type="ORF">JCGZ_11057</name>
</gene>
<name>A0A067KEF4_JATCU</name>
<dbReference type="Proteomes" id="UP000027138">
    <property type="component" value="Unassembled WGS sequence"/>
</dbReference>
<dbReference type="OrthoDB" id="1877779at2759"/>
<dbReference type="InterPro" id="IPR036396">
    <property type="entry name" value="Cyt_P450_sf"/>
</dbReference>
<dbReference type="STRING" id="180498.A0A067KEF4"/>
<keyword evidence="4 8" id="KW-0479">Metal-binding</keyword>
<dbReference type="GO" id="GO:0020037">
    <property type="term" value="F:heme binding"/>
    <property type="evidence" value="ECO:0007669"/>
    <property type="project" value="InterPro"/>
</dbReference>
<keyword evidence="7 9" id="KW-0503">Monooxygenase</keyword>
<dbReference type="PRINTS" id="PR00385">
    <property type="entry name" value="P450"/>
</dbReference>